<dbReference type="PROSITE" id="PS50968">
    <property type="entry name" value="BIOTINYL_LIPOYL"/>
    <property type="match status" value="1"/>
</dbReference>
<keyword evidence="5 8" id="KW-0443">Lipid metabolism</keyword>
<feature type="domain" description="Lipoyl-binding" evidence="9">
    <location>
        <begin position="84"/>
        <end position="160"/>
    </location>
</feature>
<evidence type="ECO:0000256" key="5">
    <source>
        <dbReference type="ARBA" id="ARBA00023098"/>
    </source>
</evidence>
<proteinExistence type="predicted"/>
<dbReference type="Gene3D" id="2.40.50.100">
    <property type="match status" value="1"/>
</dbReference>
<dbReference type="PANTHER" id="PTHR45266">
    <property type="entry name" value="OXALOACETATE DECARBOXYLASE ALPHA CHAIN"/>
    <property type="match status" value="1"/>
</dbReference>
<evidence type="ECO:0000256" key="6">
    <source>
        <dbReference type="ARBA" id="ARBA00023160"/>
    </source>
</evidence>
<name>A0A923EB00_CLOTT</name>
<comment type="function">
    <text evidence="8">This protein is a component of the acetyl coenzyme A carboxylase complex; first, biotin carboxylase catalyzes the carboxylation of the carrier protein and then the transcarboxylase transfers the carboxyl group to form malonyl-CoA.</text>
</comment>
<dbReference type="InterPro" id="IPR011053">
    <property type="entry name" value="Single_hybrid_motif"/>
</dbReference>
<evidence type="ECO:0000256" key="7">
    <source>
        <dbReference type="ARBA" id="ARBA00023267"/>
    </source>
</evidence>
<dbReference type="PROSITE" id="PS00188">
    <property type="entry name" value="BIOTIN"/>
    <property type="match status" value="1"/>
</dbReference>
<comment type="caution">
    <text evidence="10">The sequence shown here is derived from an EMBL/GenBank/DDBJ whole genome shotgun (WGS) entry which is preliminary data.</text>
</comment>
<dbReference type="EMBL" id="JAAZWO010000013">
    <property type="protein sequence ID" value="MBC2398404.1"/>
    <property type="molecule type" value="Genomic_DNA"/>
</dbReference>
<evidence type="ECO:0000256" key="8">
    <source>
        <dbReference type="RuleBase" id="RU364072"/>
    </source>
</evidence>
<dbReference type="PRINTS" id="PR01071">
    <property type="entry name" value="ACOABIOTINCC"/>
</dbReference>
<evidence type="ECO:0000259" key="9">
    <source>
        <dbReference type="PROSITE" id="PS50968"/>
    </source>
</evidence>
<accession>A0A923EB00</accession>
<dbReference type="Pfam" id="PF00364">
    <property type="entry name" value="Biotin_lipoyl"/>
    <property type="match status" value="1"/>
</dbReference>
<reference evidence="10 11" key="1">
    <citation type="submission" date="2020-04" db="EMBL/GenBank/DDBJ databases">
        <title>Genomic insights into acetone-butanol-ethanol (ABE) fermentation by sequencing solventogenic clostridia strains.</title>
        <authorList>
            <person name="Brown S."/>
        </authorList>
    </citation>
    <scope>NUCLEOTIDE SEQUENCE [LARGE SCALE GENOMIC DNA]</scope>
    <source>
        <strain evidence="10 11">DJ011</strain>
    </source>
</reference>
<dbReference type="CDD" id="cd06850">
    <property type="entry name" value="biotinyl_domain"/>
    <property type="match status" value="1"/>
</dbReference>
<keyword evidence="3 8" id="KW-0444">Lipid biosynthesis</keyword>
<dbReference type="AlphaFoldDB" id="A0A923EB00"/>
<dbReference type="InterPro" id="IPR000089">
    <property type="entry name" value="Biotin_lipoyl"/>
</dbReference>
<dbReference type="InterPro" id="IPR050709">
    <property type="entry name" value="Biotin_Carboxyl_Carrier/Decarb"/>
</dbReference>
<evidence type="ECO:0000313" key="11">
    <source>
        <dbReference type="Proteomes" id="UP000563151"/>
    </source>
</evidence>
<evidence type="ECO:0000256" key="4">
    <source>
        <dbReference type="ARBA" id="ARBA00022832"/>
    </source>
</evidence>
<dbReference type="InterPro" id="IPR001882">
    <property type="entry name" value="Biotin_BS"/>
</dbReference>
<dbReference type="FunFam" id="2.40.50.100:FF:000003">
    <property type="entry name" value="Acetyl-CoA carboxylase biotin carboxyl carrier protein"/>
    <property type="match status" value="1"/>
</dbReference>
<protein>
    <recommendedName>
        <fullName evidence="2 8">Biotin carboxyl carrier protein of acetyl-CoA carboxylase</fullName>
    </recommendedName>
</protein>
<keyword evidence="7 8" id="KW-0092">Biotin</keyword>
<gene>
    <name evidence="10" type="primary">accB</name>
    <name evidence="10" type="ORF">HGG79_11575</name>
</gene>
<keyword evidence="4 8" id="KW-0276">Fatty acid metabolism</keyword>
<dbReference type="NCBIfam" id="TIGR00531">
    <property type="entry name" value="BCCP"/>
    <property type="match status" value="1"/>
</dbReference>
<evidence type="ECO:0000256" key="2">
    <source>
        <dbReference type="ARBA" id="ARBA00017562"/>
    </source>
</evidence>
<dbReference type="GO" id="GO:0006633">
    <property type="term" value="P:fatty acid biosynthetic process"/>
    <property type="evidence" value="ECO:0007669"/>
    <property type="project" value="UniProtKB-KW"/>
</dbReference>
<keyword evidence="6 8" id="KW-0275">Fatty acid biosynthesis</keyword>
<organism evidence="10 11">
    <name type="scientific">Clostridium tetanomorphum</name>
    <dbReference type="NCBI Taxonomy" id="1553"/>
    <lineage>
        <taxon>Bacteria</taxon>
        <taxon>Bacillati</taxon>
        <taxon>Bacillota</taxon>
        <taxon>Clostridia</taxon>
        <taxon>Eubacteriales</taxon>
        <taxon>Clostridiaceae</taxon>
        <taxon>Clostridium</taxon>
    </lineage>
</organism>
<evidence type="ECO:0000313" key="10">
    <source>
        <dbReference type="EMBL" id="MBC2398404.1"/>
    </source>
</evidence>
<keyword evidence="11" id="KW-1185">Reference proteome</keyword>
<dbReference type="GO" id="GO:0009317">
    <property type="term" value="C:acetyl-CoA carboxylase complex"/>
    <property type="evidence" value="ECO:0007669"/>
    <property type="project" value="InterPro"/>
</dbReference>
<evidence type="ECO:0000256" key="1">
    <source>
        <dbReference type="ARBA" id="ARBA00005194"/>
    </source>
</evidence>
<dbReference type="RefSeq" id="WP_035145464.1">
    <property type="nucleotide sequence ID" value="NZ_JAAZWO010000013.1"/>
</dbReference>
<dbReference type="InterPro" id="IPR001249">
    <property type="entry name" value="AcCoA_biotinCC"/>
</dbReference>
<dbReference type="PANTHER" id="PTHR45266:SF3">
    <property type="entry name" value="OXALOACETATE DECARBOXYLASE ALPHA CHAIN"/>
    <property type="match status" value="1"/>
</dbReference>
<sequence length="161" mass="17914">MDFKGIAELIKVMSDSKITDLEIEENGVSIKMKKDTEKIYLESFQDKKEIISSQNGSIEEVKINKEDIASESLDENSEANDVNVTMVNSPIVGTFYGSPAPDKESFVKVGTKIKKGDTLCIIEAMKLMNEIESDVDGEIVDILVRDGDMVEYGQPLFKIKP</sequence>
<dbReference type="SUPFAM" id="SSF51230">
    <property type="entry name" value="Single hybrid motif"/>
    <property type="match status" value="1"/>
</dbReference>
<evidence type="ECO:0000256" key="3">
    <source>
        <dbReference type="ARBA" id="ARBA00022516"/>
    </source>
</evidence>
<comment type="pathway">
    <text evidence="1 8">Lipid metabolism; fatty acid biosynthesis.</text>
</comment>
<dbReference type="Proteomes" id="UP000563151">
    <property type="component" value="Unassembled WGS sequence"/>
</dbReference>
<dbReference type="GO" id="GO:0003989">
    <property type="term" value="F:acetyl-CoA carboxylase activity"/>
    <property type="evidence" value="ECO:0007669"/>
    <property type="project" value="InterPro"/>
</dbReference>